<name>A0A6D2IR55_9BRAS</name>
<dbReference type="InterPro" id="IPR001202">
    <property type="entry name" value="WW_dom"/>
</dbReference>
<evidence type="ECO:0000313" key="5">
    <source>
        <dbReference type="Proteomes" id="UP000467841"/>
    </source>
</evidence>
<dbReference type="EMBL" id="CACVBM020001074">
    <property type="protein sequence ID" value="CAA7028961.1"/>
    <property type="molecule type" value="Genomic_DNA"/>
</dbReference>
<gene>
    <name evidence="3" type="ORF">MERR_LOCUS16196</name>
    <name evidence="4" type="ORF">MERR_LOCUS16215</name>
</gene>
<dbReference type="EMBL" id="CACVBM020001074">
    <property type="protein sequence ID" value="CAA7028980.1"/>
    <property type="molecule type" value="Genomic_DNA"/>
</dbReference>
<accession>A0A6D2IR55</accession>
<evidence type="ECO:0000259" key="2">
    <source>
        <dbReference type="PROSITE" id="PS50020"/>
    </source>
</evidence>
<evidence type="ECO:0000313" key="3">
    <source>
        <dbReference type="EMBL" id="CAA7028961.1"/>
    </source>
</evidence>
<proteinExistence type="predicted"/>
<protein>
    <recommendedName>
        <fullName evidence="2">WW domain-containing protein</fullName>
    </recommendedName>
</protein>
<dbReference type="Proteomes" id="UP000467841">
    <property type="component" value="Unassembled WGS sequence"/>
</dbReference>
<organism evidence="4 5">
    <name type="scientific">Microthlaspi erraticum</name>
    <dbReference type="NCBI Taxonomy" id="1685480"/>
    <lineage>
        <taxon>Eukaryota</taxon>
        <taxon>Viridiplantae</taxon>
        <taxon>Streptophyta</taxon>
        <taxon>Embryophyta</taxon>
        <taxon>Tracheophyta</taxon>
        <taxon>Spermatophyta</taxon>
        <taxon>Magnoliopsida</taxon>
        <taxon>eudicotyledons</taxon>
        <taxon>Gunneridae</taxon>
        <taxon>Pentapetalae</taxon>
        <taxon>rosids</taxon>
        <taxon>malvids</taxon>
        <taxon>Brassicales</taxon>
        <taxon>Brassicaceae</taxon>
        <taxon>Coluteocarpeae</taxon>
        <taxon>Microthlaspi</taxon>
    </lineage>
</organism>
<keyword evidence="5" id="KW-1185">Reference proteome</keyword>
<dbReference type="OrthoDB" id="196131at2759"/>
<dbReference type="CDD" id="cd00201">
    <property type="entry name" value="WW"/>
    <property type="match status" value="1"/>
</dbReference>
<dbReference type="SUPFAM" id="SSF51045">
    <property type="entry name" value="WW domain"/>
    <property type="match status" value="1"/>
</dbReference>
<dbReference type="PROSITE" id="PS01159">
    <property type="entry name" value="WW_DOMAIN_1"/>
    <property type="match status" value="1"/>
</dbReference>
<dbReference type="InterPro" id="IPR036020">
    <property type="entry name" value="WW_dom_sf"/>
</dbReference>
<evidence type="ECO:0000256" key="1">
    <source>
        <dbReference type="SAM" id="MobiDB-lite"/>
    </source>
</evidence>
<dbReference type="Pfam" id="PF00397">
    <property type="entry name" value="WW"/>
    <property type="match status" value="1"/>
</dbReference>
<feature type="domain" description="WW" evidence="2">
    <location>
        <begin position="234"/>
        <end position="268"/>
    </location>
</feature>
<feature type="compositionally biased region" description="Acidic residues" evidence="1">
    <location>
        <begin position="266"/>
        <end position="280"/>
    </location>
</feature>
<dbReference type="AlphaFoldDB" id="A0A6D2IR55"/>
<reference evidence="4 5" key="1">
    <citation type="submission" date="2020-01" db="EMBL/GenBank/DDBJ databases">
        <authorList>
            <person name="Mishra B."/>
        </authorList>
    </citation>
    <scope>NUCLEOTIDE SEQUENCE [LARGE SCALE GENOMIC DNA]</scope>
</reference>
<dbReference type="PROSITE" id="PS50020">
    <property type="entry name" value="WW_DOMAIN_2"/>
    <property type="match status" value="1"/>
</dbReference>
<dbReference type="Gene3D" id="2.20.70.10">
    <property type="match status" value="1"/>
</dbReference>
<dbReference type="SMART" id="SM00456">
    <property type="entry name" value="WW"/>
    <property type="match status" value="1"/>
</dbReference>
<sequence length="316" mass="35100">MKKHFASCGEVIHVHIPGYSEYSSIVDGLSRFALVYLRGEGAEDKALELSGARLELIGGSYSSGENKLVVRPYPFGAKNSDRALARELARTRKIDKEDTCRMLVAGYDTSLPVPYLKKVLLKHFSRCGKVLFLHVRNGENEEPLASRVAIVDIKGIHALEKALRLKSKEEGLENVKVCVVDHPSKNGALCCNGPMMTWDPKFDATAPVDPSLPKPPPSFWSKRPSIVRYAPEDPSLPKPWKALVDLGSGFKYFWNTETNDTQYNEPESDSDSDSETETDDTQLNSSSGYNLRKRQCTTRPVTTISVSVSALLHAWL</sequence>
<feature type="region of interest" description="Disordered" evidence="1">
    <location>
        <begin position="260"/>
        <end position="294"/>
    </location>
</feature>
<evidence type="ECO:0000313" key="4">
    <source>
        <dbReference type="EMBL" id="CAA7028980.1"/>
    </source>
</evidence>